<evidence type="ECO:0000313" key="4">
    <source>
        <dbReference type="Proteomes" id="UP000431080"/>
    </source>
</evidence>
<protein>
    <recommendedName>
        <fullName evidence="5">DNA helicase</fullName>
    </recommendedName>
</protein>
<keyword evidence="2" id="KW-0812">Transmembrane</keyword>
<keyword evidence="2" id="KW-0472">Membrane</keyword>
<name>A0A6I2F3Y6_9MICO</name>
<feature type="transmembrane region" description="Helical" evidence="2">
    <location>
        <begin position="127"/>
        <end position="148"/>
    </location>
</feature>
<organism evidence="3 4">
    <name type="scientific">Agromyces agglutinans</name>
    <dbReference type="NCBI Taxonomy" id="2662258"/>
    <lineage>
        <taxon>Bacteria</taxon>
        <taxon>Bacillati</taxon>
        <taxon>Actinomycetota</taxon>
        <taxon>Actinomycetes</taxon>
        <taxon>Micrococcales</taxon>
        <taxon>Microbacteriaceae</taxon>
        <taxon>Agromyces</taxon>
    </lineage>
</organism>
<accession>A0A6I2F3Y6</accession>
<dbReference type="RefSeq" id="WP_153683438.1">
    <property type="nucleotide sequence ID" value="NZ_WJIF01000002.1"/>
</dbReference>
<evidence type="ECO:0008006" key="5">
    <source>
        <dbReference type="Google" id="ProtNLM"/>
    </source>
</evidence>
<sequence>MSLSRKRKKELKRLRASAEELWGNQQHVLDEANAIAREASRQLGNLTREEVVPRVRTGYETYVRPGFEQAKGLARTAGDTAERTLGSVLGSVLSIGDIANDVRVKRAVGRISPRAVAVAEKKNGPGFGTYVAIGAAVVAAAGVAYAVWQTFRADDELWVADDEPLPPTGASPASSPDSPAL</sequence>
<evidence type="ECO:0000256" key="2">
    <source>
        <dbReference type="SAM" id="Phobius"/>
    </source>
</evidence>
<comment type="caution">
    <text evidence="3">The sequence shown here is derived from an EMBL/GenBank/DDBJ whole genome shotgun (WGS) entry which is preliminary data.</text>
</comment>
<evidence type="ECO:0000313" key="3">
    <source>
        <dbReference type="EMBL" id="MRG58941.1"/>
    </source>
</evidence>
<dbReference type="AlphaFoldDB" id="A0A6I2F3Y6"/>
<gene>
    <name evidence="3" type="ORF">GE115_03515</name>
</gene>
<dbReference type="EMBL" id="WJIF01000002">
    <property type="protein sequence ID" value="MRG58941.1"/>
    <property type="molecule type" value="Genomic_DNA"/>
</dbReference>
<proteinExistence type="predicted"/>
<keyword evidence="2" id="KW-1133">Transmembrane helix</keyword>
<keyword evidence="4" id="KW-1185">Reference proteome</keyword>
<feature type="compositionally biased region" description="Low complexity" evidence="1">
    <location>
        <begin position="168"/>
        <end position="181"/>
    </location>
</feature>
<reference evidence="3 4" key="1">
    <citation type="submission" date="2019-10" db="EMBL/GenBank/DDBJ databases">
        <authorList>
            <person name="Nie G."/>
            <person name="Ming H."/>
            <person name="Yi B."/>
        </authorList>
    </citation>
    <scope>NUCLEOTIDE SEQUENCE [LARGE SCALE GENOMIC DNA]</scope>
    <source>
        <strain evidence="3 4">CFH 90414</strain>
    </source>
</reference>
<dbReference type="Proteomes" id="UP000431080">
    <property type="component" value="Unassembled WGS sequence"/>
</dbReference>
<feature type="region of interest" description="Disordered" evidence="1">
    <location>
        <begin position="160"/>
        <end position="181"/>
    </location>
</feature>
<evidence type="ECO:0000256" key="1">
    <source>
        <dbReference type="SAM" id="MobiDB-lite"/>
    </source>
</evidence>